<reference evidence="3" key="5">
    <citation type="journal article" date="2021" name="G3 (Bethesda)">
        <title>Aegilops tauschii genome assembly Aet v5.0 features greater sequence contiguity and improved annotation.</title>
        <authorList>
            <person name="Wang L."/>
            <person name="Zhu T."/>
            <person name="Rodriguez J.C."/>
            <person name="Deal K.R."/>
            <person name="Dubcovsky J."/>
            <person name="McGuire P.E."/>
            <person name="Lux T."/>
            <person name="Spannagl M."/>
            <person name="Mayer K.F.X."/>
            <person name="Baldrich P."/>
            <person name="Meyers B.C."/>
            <person name="Huo N."/>
            <person name="Gu Y.Q."/>
            <person name="Zhou H."/>
            <person name="Devos K.M."/>
            <person name="Bennetzen J.L."/>
            <person name="Unver T."/>
            <person name="Budak H."/>
            <person name="Gulick P.J."/>
            <person name="Galiba G."/>
            <person name="Kalapos B."/>
            <person name="Nelson D.R."/>
            <person name="Li P."/>
            <person name="You F.M."/>
            <person name="Luo M.C."/>
            <person name="Dvorak J."/>
        </authorList>
    </citation>
    <scope>NUCLEOTIDE SEQUENCE [LARGE SCALE GENOMIC DNA]</scope>
    <source>
        <strain evidence="3">cv. AL8/78</strain>
    </source>
</reference>
<reference evidence="4" key="2">
    <citation type="journal article" date="2017" name="Nat. Plants">
        <title>The Aegilops tauschii genome reveals multiple impacts of transposons.</title>
        <authorList>
            <person name="Zhao G."/>
            <person name="Zou C."/>
            <person name="Li K."/>
            <person name="Wang K."/>
            <person name="Li T."/>
            <person name="Gao L."/>
            <person name="Zhang X."/>
            <person name="Wang H."/>
            <person name="Yang Z."/>
            <person name="Liu X."/>
            <person name="Jiang W."/>
            <person name="Mao L."/>
            <person name="Kong X."/>
            <person name="Jiao Y."/>
            <person name="Jia J."/>
        </authorList>
    </citation>
    <scope>NUCLEOTIDE SEQUENCE [LARGE SCALE GENOMIC DNA]</scope>
    <source>
        <strain evidence="4">cv. AL8/78</strain>
    </source>
</reference>
<reference evidence="3" key="3">
    <citation type="journal article" date="2017" name="Nature">
        <title>Genome sequence of the progenitor of the wheat D genome Aegilops tauschii.</title>
        <authorList>
            <person name="Luo M.C."/>
            <person name="Gu Y.Q."/>
            <person name="Puiu D."/>
            <person name="Wang H."/>
            <person name="Twardziok S.O."/>
            <person name="Deal K.R."/>
            <person name="Huo N."/>
            <person name="Zhu T."/>
            <person name="Wang L."/>
            <person name="Wang Y."/>
            <person name="McGuire P.E."/>
            <person name="Liu S."/>
            <person name="Long H."/>
            <person name="Ramasamy R.K."/>
            <person name="Rodriguez J.C."/>
            <person name="Van S.L."/>
            <person name="Yuan L."/>
            <person name="Wang Z."/>
            <person name="Xia Z."/>
            <person name="Xiao L."/>
            <person name="Anderson O.D."/>
            <person name="Ouyang S."/>
            <person name="Liang Y."/>
            <person name="Zimin A.V."/>
            <person name="Pertea G."/>
            <person name="Qi P."/>
            <person name="Bennetzen J.L."/>
            <person name="Dai X."/>
            <person name="Dawson M.W."/>
            <person name="Muller H.G."/>
            <person name="Kugler K."/>
            <person name="Rivarola-Duarte L."/>
            <person name="Spannagl M."/>
            <person name="Mayer K.F.X."/>
            <person name="Lu F.H."/>
            <person name="Bevan M.W."/>
            <person name="Leroy P."/>
            <person name="Li P."/>
            <person name="You F.M."/>
            <person name="Sun Q."/>
            <person name="Liu Z."/>
            <person name="Lyons E."/>
            <person name="Wicker T."/>
            <person name="Salzberg S.L."/>
            <person name="Devos K.M."/>
            <person name="Dvorak J."/>
        </authorList>
    </citation>
    <scope>NUCLEOTIDE SEQUENCE [LARGE SCALE GENOMIC DNA]</scope>
    <source>
        <strain evidence="3">cv. AL8/78</strain>
    </source>
</reference>
<dbReference type="GeneID" id="109736153"/>
<dbReference type="AlphaFoldDB" id="A0A453MVW8"/>
<dbReference type="STRING" id="200361.A0A453MVW8"/>
<dbReference type="Pfam" id="PF10551">
    <property type="entry name" value="MULE"/>
    <property type="match status" value="1"/>
</dbReference>
<organism evidence="3 4">
    <name type="scientific">Aegilops tauschii subsp. strangulata</name>
    <name type="common">Goatgrass</name>
    <dbReference type="NCBI Taxonomy" id="200361"/>
    <lineage>
        <taxon>Eukaryota</taxon>
        <taxon>Viridiplantae</taxon>
        <taxon>Streptophyta</taxon>
        <taxon>Embryophyta</taxon>
        <taxon>Tracheophyta</taxon>
        <taxon>Spermatophyta</taxon>
        <taxon>Magnoliopsida</taxon>
        <taxon>Liliopsida</taxon>
        <taxon>Poales</taxon>
        <taxon>Poaceae</taxon>
        <taxon>BOP clade</taxon>
        <taxon>Pooideae</taxon>
        <taxon>Triticodae</taxon>
        <taxon>Triticeae</taxon>
        <taxon>Triticinae</taxon>
        <taxon>Aegilops</taxon>
    </lineage>
</organism>
<dbReference type="Proteomes" id="UP000015105">
    <property type="component" value="Chromosome 6D"/>
</dbReference>
<feature type="domain" description="SWIM-type" evidence="2">
    <location>
        <begin position="525"/>
        <end position="564"/>
    </location>
</feature>
<dbReference type="PANTHER" id="PTHR47718">
    <property type="entry name" value="OS01G0519700 PROTEIN"/>
    <property type="match status" value="1"/>
</dbReference>
<protein>
    <recommendedName>
        <fullName evidence="2">SWIM-type domain-containing protein</fullName>
    </recommendedName>
</protein>
<evidence type="ECO:0000256" key="1">
    <source>
        <dbReference type="PROSITE-ProRule" id="PRU00325"/>
    </source>
</evidence>
<dbReference type="KEGG" id="ats:109736153"/>
<evidence type="ECO:0000313" key="3">
    <source>
        <dbReference type="EnsemblPlants" id="AET6Gv20109700.1"/>
    </source>
</evidence>
<dbReference type="EnsemblPlants" id="AET6Gv20109700.1">
    <property type="protein sequence ID" value="AET6Gv20109700.1"/>
    <property type="gene ID" value="AET6Gv20109700"/>
</dbReference>
<accession>A0A453MVW8</accession>
<dbReference type="OMA" id="MVERHNV"/>
<reference evidence="4" key="1">
    <citation type="journal article" date="2014" name="Science">
        <title>Ancient hybridizations among the ancestral genomes of bread wheat.</title>
        <authorList>
            <consortium name="International Wheat Genome Sequencing Consortium,"/>
            <person name="Marcussen T."/>
            <person name="Sandve S.R."/>
            <person name="Heier L."/>
            <person name="Spannagl M."/>
            <person name="Pfeifer M."/>
            <person name="Jakobsen K.S."/>
            <person name="Wulff B.B."/>
            <person name="Steuernagel B."/>
            <person name="Mayer K.F."/>
            <person name="Olsen O.A."/>
        </authorList>
    </citation>
    <scope>NUCLEOTIDE SEQUENCE [LARGE SCALE GENOMIC DNA]</scope>
    <source>
        <strain evidence="4">cv. AL8/78</strain>
    </source>
</reference>
<dbReference type="GO" id="GO:0008270">
    <property type="term" value="F:zinc ion binding"/>
    <property type="evidence" value="ECO:0007669"/>
    <property type="project" value="UniProtKB-KW"/>
</dbReference>
<keyword evidence="1" id="KW-0863">Zinc-finger</keyword>
<dbReference type="OrthoDB" id="626338at2759"/>
<dbReference type="Gramene" id="AET6Gv20109700.1">
    <property type="protein sequence ID" value="AET6Gv20109700.1"/>
    <property type="gene ID" value="AET6Gv20109700"/>
</dbReference>
<keyword evidence="1" id="KW-0862">Zinc</keyword>
<reference evidence="3" key="4">
    <citation type="submission" date="2019-03" db="UniProtKB">
        <authorList>
            <consortium name="EnsemblPlants"/>
        </authorList>
    </citation>
    <scope>IDENTIFICATION</scope>
</reference>
<proteinExistence type="predicted"/>
<sequence>MQEDMADASAECLDEYVNIVSRMFHSEDEGFEFYNKYALEKGFSVRKGYVEWDEANEKIILRKLVCSREGCREEKHMKRKREDRKRKPRNITRVGCKAKFVIARVAKTGRWFVKDFIDEHNHPLAPRDLACFLRSHRRISDEQKADIIEMESVGIRKHKIMDVLCMQYGGYDHVGCMTRDIYNFCHRYKQETVAAGDAQTVICHMMARQERDPDYFFKYLVDKDGHLKGLFWSDTQSRLDYQAFGDVVVFDSTYRTNKYNLPFVPFVGLNHHRSTVIFGCGIISHETNEAYEWMLRTFSEAMSQKHSISVITDGDLAMQRAIRVVWPDSYHRLCVWHIQQNIVRHLHDDEVREEFRSFIYDSSSIEEHERKWIEFLRRNEVTSEESWLHQMYQMRKLWCAPYLVGRCFLGLSSNQRSESLNSVLHTHLEGKMTLFDMLEHYERCLSGRRLNEAILDIVALQSVPFTDADASSLEKHAARVFTPCMFQLVRWSISVVSKCVISEILDAWELTTYVVAKIDRREKKFEVRCEMKEGSLYRISCSCRKLECLGTPCSHIFYILGIRQVELLPRCCVPMRWTMSAKSAFPPTRKSEMYDYSASLMRYRELRNLSHAACFRACQSSEEYQHLNMVLSEKDGSKESSRGEEECIRFGPVLPQTTEIDCGDLEKVLDPVHVQGRGAPKKRLQARMKKQRSKRKCGYCGVEGHNRRKCNKLKEEMMAANC</sequence>
<dbReference type="PROSITE" id="PS50966">
    <property type="entry name" value="ZF_SWIM"/>
    <property type="match status" value="1"/>
</dbReference>
<evidence type="ECO:0000259" key="2">
    <source>
        <dbReference type="PROSITE" id="PS50966"/>
    </source>
</evidence>
<evidence type="ECO:0000313" key="4">
    <source>
        <dbReference type="Proteomes" id="UP000015105"/>
    </source>
</evidence>
<dbReference type="PANTHER" id="PTHR47718:SF13">
    <property type="entry name" value="OS09G0290500 PROTEIN"/>
    <property type="match status" value="1"/>
</dbReference>
<dbReference type="Pfam" id="PF03101">
    <property type="entry name" value="FAR1"/>
    <property type="match status" value="1"/>
</dbReference>
<keyword evidence="1" id="KW-0479">Metal-binding</keyword>
<dbReference type="InterPro" id="IPR004330">
    <property type="entry name" value="FAR1_DNA_bnd_dom"/>
</dbReference>
<dbReference type="RefSeq" id="XP_045085505.1">
    <property type="nucleotide sequence ID" value="XM_045229570.2"/>
</dbReference>
<name>A0A453MVW8_AEGTS</name>
<dbReference type="InterPro" id="IPR018289">
    <property type="entry name" value="MULE_transposase_dom"/>
</dbReference>
<dbReference type="InterPro" id="IPR007527">
    <property type="entry name" value="Znf_SWIM"/>
</dbReference>
<keyword evidence="4" id="KW-1185">Reference proteome</keyword>